<dbReference type="Proteomes" id="UP000294847">
    <property type="component" value="Chromosome 1"/>
</dbReference>
<organism evidence="2 3">
    <name type="scientific">Pyricularia oryzae</name>
    <name type="common">Rice blast fungus</name>
    <name type="synonym">Magnaporthe oryzae</name>
    <dbReference type="NCBI Taxonomy" id="318829"/>
    <lineage>
        <taxon>Eukaryota</taxon>
        <taxon>Fungi</taxon>
        <taxon>Dikarya</taxon>
        <taxon>Ascomycota</taxon>
        <taxon>Pezizomycotina</taxon>
        <taxon>Sordariomycetes</taxon>
        <taxon>Sordariomycetidae</taxon>
        <taxon>Magnaporthales</taxon>
        <taxon>Pyriculariaceae</taxon>
        <taxon>Pyricularia</taxon>
    </lineage>
</organism>
<name>A0A4P7N1D2_PYROR</name>
<sequence length="236" mass="25939">MDPQEVTGLAKKVWARYKLAEPTKRILIGIAGIPGAGKTTLARRVVDELKAIQLAEDGTADGDFVTDIPMDGYHLTRAQLAAMPDPEMAIHRRGAAFTFDGEGFLALLQKLSLPVEEDSGAQGTVTIYAPSFDHAVKDPVADSIPISPKTRIVIIEGNYLALDREPWKSAASLLDEIWFANVDRKVARERLAKRHVEAGIVPDEEAARERIRTTDFLNADDIEQNLLPVSERVRCG</sequence>
<evidence type="ECO:0000313" key="3">
    <source>
        <dbReference type="Proteomes" id="UP000294847"/>
    </source>
</evidence>
<reference evidence="2 3" key="1">
    <citation type="journal article" date="2019" name="Mol. Biol. Evol.">
        <title>Blast fungal genomes show frequent chromosomal changes, gene gains and losses, and effector gene turnover.</title>
        <authorList>
            <person name="Gomez Luciano L.B."/>
            <person name="Jason Tsai I."/>
            <person name="Chuma I."/>
            <person name="Tosa Y."/>
            <person name="Chen Y.H."/>
            <person name="Li J.Y."/>
            <person name="Li M.Y."/>
            <person name="Jade Lu M.Y."/>
            <person name="Nakayashiki H."/>
            <person name="Li W.H."/>
        </authorList>
    </citation>
    <scope>NUCLEOTIDE SEQUENCE [LARGE SCALE GENOMIC DNA]</scope>
    <source>
        <strain evidence="2">MZ5-1-6</strain>
    </source>
</reference>
<proteinExistence type="predicted"/>
<dbReference type="Pfam" id="PF00485">
    <property type="entry name" value="PRK"/>
    <property type="match status" value="1"/>
</dbReference>
<dbReference type="InterPro" id="IPR027417">
    <property type="entry name" value="P-loop_NTPase"/>
</dbReference>
<dbReference type="EMBL" id="CP034204">
    <property type="protein sequence ID" value="QBZ53614.1"/>
    <property type="molecule type" value="Genomic_DNA"/>
</dbReference>
<dbReference type="GO" id="GO:0016301">
    <property type="term" value="F:kinase activity"/>
    <property type="evidence" value="ECO:0007669"/>
    <property type="project" value="InterPro"/>
</dbReference>
<dbReference type="PANTHER" id="PTHR10285">
    <property type="entry name" value="URIDINE KINASE"/>
    <property type="match status" value="1"/>
</dbReference>
<accession>A0A4P7N1D2</accession>
<dbReference type="Gene3D" id="3.40.50.300">
    <property type="entry name" value="P-loop containing nucleotide triphosphate hydrolases"/>
    <property type="match status" value="2"/>
</dbReference>
<feature type="domain" description="Phosphoribulokinase/uridine kinase" evidence="1">
    <location>
        <begin position="27"/>
        <end position="173"/>
    </location>
</feature>
<dbReference type="InterPro" id="IPR006083">
    <property type="entry name" value="PRK/URK"/>
</dbReference>
<evidence type="ECO:0000259" key="1">
    <source>
        <dbReference type="Pfam" id="PF00485"/>
    </source>
</evidence>
<dbReference type="AlphaFoldDB" id="A0A4P7N1D2"/>
<protein>
    <recommendedName>
        <fullName evidence="1">Phosphoribulokinase/uridine kinase domain-containing protein</fullName>
    </recommendedName>
</protein>
<gene>
    <name evidence="2" type="ORF">PoMZ_09302</name>
</gene>
<dbReference type="SUPFAM" id="SSF52540">
    <property type="entry name" value="P-loop containing nucleoside triphosphate hydrolases"/>
    <property type="match status" value="1"/>
</dbReference>
<evidence type="ECO:0000313" key="2">
    <source>
        <dbReference type="EMBL" id="QBZ53614.1"/>
    </source>
</evidence>
<dbReference type="GO" id="GO:0005524">
    <property type="term" value="F:ATP binding"/>
    <property type="evidence" value="ECO:0007669"/>
    <property type="project" value="InterPro"/>
</dbReference>